<dbReference type="AlphaFoldDB" id="A0A0K9P8I3"/>
<dbReference type="SUPFAM" id="SSF46565">
    <property type="entry name" value="Chaperone J-domain"/>
    <property type="match status" value="1"/>
</dbReference>
<protein>
    <submittedName>
        <fullName evidence="2">Chaperone protein dnaJ</fullName>
    </submittedName>
</protein>
<dbReference type="PROSITE" id="PS50076">
    <property type="entry name" value="DNAJ_2"/>
    <property type="match status" value="1"/>
</dbReference>
<dbReference type="Pfam" id="PF00226">
    <property type="entry name" value="DnaJ"/>
    <property type="match status" value="1"/>
</dbReference>
<dbReference type="OMA" id="VMDPYQT"/>
<dbReference type="InterPro" id="IPR050817">
    <property type="entry name" value="DjlA_DnaK_co-chaperone"/>
</dbReference>
<dbReference type="CDD" id="cd06257">
    <property type="entry name" value="DnaJ"/>
    <property type="match status" value="1"/>
</dbReference>
<dbReference type="InterPro" id="IPR036869">
    <property type="entry name" value="J_dom_sf"/>
</dbReference>
<comment type="caution">
    <text evidence="2">The sequence shown here is derived from an EMBL/GenBank/DDBJ whole genome shotgun (WGS) entry which is preliminary data.</text>
</comment>
<dbReference type="STRING" id="29655.A0A0K9P8I3"/>
<reference evidence="3" key="1">
    <citation type="journal article" date="2016" name="Nature">
        <title>The genome of the seagrass Zostera marina reveals angiosperm adaptation to the sea.</title>
        <authorList>
            <person name="Olsen J.L."/>
            <person name="Rouze P."/>
            <person name="Verhelst B."/>
            <person name="Lin Y.-C."/>
            <person name="Bayer T."/>
            <person name="Collen J."/>
            <person name="Dattolo E."/>
            <person name="De Paoli E."/>
            <person name="Dittami S."/>
            <person name="Maumus F."/>
            <person name="Michel G."/>
            <person name="Kersting A."/>
            <person name="Lauritano C."/>
            <person name="Lohaus R."/>
            <person name="Toepel M."/>
            <person name="Tonon T."/>
            <person name="Vanneste K."/>
            <person name="Amirebrahimi M."/>
            <person name="Brakel J."/>
            <person name="Bostroem C."/>
            <person name="Chovatia M."/>
            <person name="Grimwood J."/>
            <person name="Jenkins J.W."/>
            <person name="Jueterbock A."/>
            <person name="Mraz A."/>
            <person name="Stam W.T."/>
            <person name="Tice H."/>
            <person name="Bornberg-Bauer E."/>
            <person name="Green P.J."/>
            <person name="Pearson G.A."/>
            <person name="Procaccini G."/>
            <person name="Duarte C.M."/>
            <person name="Schmutz J."/>
            <person name="Reusch T.B.H."/>
            <person name="Van de Peer Y."/>
        </authorList>
    </citation>
    <scope>NUCLEOTIDE SEQUENCE [LARGE SCALE GENOMIC DNA]</scope>
    <source>
        <strain evidence="3">cv. Finnish</strain>
    </source>
</reference>
<dbReference type="InterPro" id="IPR001623">
    <property type="entry name" value="DnaJ_domain"/>
</dbReference>
<evidence type="ECO:0000313" key="2">
    <source>
        <dbReference type="EMBL" id="KMZ65358.1"/>
    </source>
</evidence>
<accession>A0A0K9P8I3</accession>
<dbReference type="PANTHER" id="PTHR24074">
    <property type="entry name" value="CO-CHAPERONE PROTEIN DJLA"/>
    <property type="match status" value="1"/>
</dbReference>
<dbReference type="OrthoDB" id="552049at2759"/>
<evidence type="ECO:0000313" key="3">
    <source>
        <dbReference type="Proteomes" id="UP000036987"/>
    </source>
</evidence>
<feature type="domain" description="J" evidence="1">
    <location>
        <begin position="49"/>
        <end position="119"/>
    </location>
</feature>
<dbReference type="GO" id="GO:0005783">
    <property type="term" value="C:endoplasmic reticulum"/>
    <property type="evidence" value="ECO:0007669"/>
    <property type="project" value="UniProtKB-ARBA"/>
</dbReference>
<dbReference type="Proteomes" id="UP000036987">
    <property type="component" value="Unassembled WGS sequence"/>
</dbReference>
<evidence type="ECO:0000259" key="1">
    <source>
        <dbReference type="PROSITE" id="PS50076"/>
    </source>
</evidence>
<dbReference type="PRINTS" id="PR00625">
    <property type="entry name" value="JDOMAIN"/>
</dbReference>
<sequence length="147" mass="17098">MAASTVGIGGGSLFGKVLTARTKNKNENKNKIRRRVMCVSSYRTSSLTEQYKTLRIQPGSSEMEVKKAFRQLALQYHPDVCNGKNSGVHFSRINEAYHVVMNNLRNSPEVMVREYDEDEEVDDELWYDESNWELWNEYSTQFNNYNI</sequence>
<dbReference type="SMART" id="SM00271">
    <property type="entry name" value="DnaJ"/>
    <property type="match status" value="1"/>
</dbReference>
<gene>
    <name evidence="2" type="ORF">ZOSMA_324G00120</name>
</gene>
<proteinExistence type="predicted"/>
<dbReference type="EMBL" id="LFYR01001044">
    <property type="protein sequence ID" value="KMZ65358.1"/>
    <property type="molecule type" value="Genomic_DNA"/>
</dbReference>
<dbReference type="Gene3D" id="1.10.287.110">
    <property type="entry name" value="DnaJ domain"/>
    <property type="match status" value="1"/>
</dbReference>
<organism evidence="2 3">
    <name type="scientific">Zostera marina</name>
    <name type="common">Eelgrass</name>
    <dbReference type="NCBI Taxonomy" id="29655"/>
    <lineage>
        <taxon>Eukaryota</taxon>
        <taxon>Viridiplantae</taxon>
        <taxon>Streptophyta</taxon>
        <taxon>Embryophyta</taxon>
        <taxon>Tracheophyta</taxon>
        <taxon>Spermatophyta</taxon>
        <taxon>Magnoliopsida</taxon>
        <taxon>Liliopsida</taxon>
        <taxon>Zosteraceae</taxon>
        <taxon>Zostera</taxon>
    </lineage>
</organism>
<name>A0A0K9P8I3_ZOSMR</name>
<keyword evidence="3" id="KW-1185">Reference proteome</keyword>